<dbReference type="RefSeq" id="WP_003334199.1">
    <property type="nucleotide sequence ID" value="NZ_CP007806.1"/>
</dbReference>
<reference evidence="1 2" key="1">
    <citation type="journal article" date="2011" name="J. Bacteriol.">
        <title>Genome sequence of Brevibacillus laterosporus LMG 15441, a pathogen of invertebrates.</title>
        <authorList>
            <person name="Djukic M."/>
            <person name="Poehlein A."/>
            <person name="Thurmer A."/>
            <person name="Daniel R."/>
        </authorList>
    </citation>
    <scope>NUCLEOTIDE SEQUENCE [LARGE SCALE GENOMIC DNA]</scope>
    <source>
        <strain evidence="1 2">LMG 15441</strain>
    </source>
</reference>
<dbReference type="STRING" id="1042163.BRLA_c044780"/>
<dbReference type="InterPro" id="IPR012674">
    <property type="entry name" value="Calycin"/>
</dbReference>
<dbReference type="EMBL" id="CP007806">
    <property type="protein sequence ID" value="AIG28742.1"/>
    <property type="molecule type" value="Genomic_DNA"/>
</dbReference>
<dbReference type="SUPFAM" id="SSF50814">
    <property type="entry name" value="Lipocalins"/>
    <property type="match status" value="1"/>
</dbReference>
<evidence type="ECO:0000313" key="2">
    <source>
        <dbReference type="Proteomes" id="UP000005850"/>
    </source>
</evidence>
<name>A0A075R860_BRELA</name>
<keyword evidence="2" id="KW-1185">Reference proteome</keyword>
<dbReference type="AlphaFoldDB" id="A0A075R860"/>
<evidence type="ECO:0000313" key="1">
    <source>
        <dbReference type="EMBL" id="AIG28742.1"/>
    </source>
</evidence>
<dbReference type="InterPro" id="IPR015231">
    <property type="entry name" value="DUF1934"/>
</dbReference>
<accession>A0A075R860</accession>
<dbReference type="eggNOG" id="COG4506">
    <property type="taxonomic scope" value="Bacteria"/>
</dbReference>
<dbReference type="Proteomes" id="UP000005850">
    <property type="component" value="Chromosome"/>
</dbReference>
<proteinExistence type="predicted"/>
<organism evidence="1 2">
    <name type="scientific">Brevibacillus laterosporus LMG 15441</name>
    <dbReference type="NCBI Taxonomy" id="1042163"/>
    <lineage>
        <taxon>Bacteria</taxon>
        <taxon>Bacillati</taxon>
        <taxon>Bacillota</taxon>
        <taxon>Bacilli</taxon>
        <taxon>Bacillales</taxon>
        <taxon>Paenibacillaceae</taxon>
        <taxon>Brevibacillus</taxon>
    </lineage>
</organism>
<dbReference type="Pfam" id="PF09148">
    <property type="entry name" value="DUF1934"/>
    <property type="match status" value="1"/>
</dbReference>
<dbReference type="HOGENOM" id="CLU_120388_0_0_9"/>
<dbReference type="KEGG" id="blr:BRLA_c044780"/>
<sequence>MQEVQLSLSIIQKAEGQIDKTDLQMSGKASLRNSSWFLHYKEEIEGAGEVSNIVRINPDSTQLLRQGSLQMKQIFEKGKGTDSLYSSPYGNMQMHTHTRTYKVTYQSEKPVQVLIAYQLWLSGQYVGEFEWDMKIAWE</sequence>
<gene>
    <name evidence="1" type="primary">ywiB</name>
    <name evidence="1" type="ORF">BRLA_c044780</name>
</gene>
<dbReference type="Gene3D" id="2.40.128.20">
    <property type="match status" value="1"/>
</dbReference>
<protein>
    <submittedName>
        <fullName evidence="1">Putative beta-barrel protein YwiB</fullName>
    </submittedName>
</protein>